<proteinExistence type="predicted"/>
<dbReference type="Proteomes" id="UP001208131">
    <property type="component" value="Unassembled WGS sequence"/>
</dbReference>
<keyword evidence="2" id="KW-1185">Reference proteome</keyword>
<gene>
    <name evidence="1" type="ORF">OCV57_00660</name>
</gene>
<dbReference type="AlphaFoldDB" id="A0AAE3IDX1"/>
<comment type="caution">
    <text evidence="1">The sequence shown here is derived from an EMBL/GenBank/DDBJ whole genome shotgun (WGS) entry which is preliminary data.</text>
</comment>
<name>A0AAE3IDX1_9FIRM</name>
<dbReference type="RefSeq" id="WP_267300204.1">
    <property type="nucleotide sequence ID" value="NZ_JAOQJZ010000001.1"/>
</dbReference>
<evidence type="ECO:0000313" key="1">
    <source>
        <dbReference type="EMBL" id="MCU6704438.1"/>
    </source>
</evidence>
<reference evidence="1 2" key="1">
    <citation type="journal article" date="2021" name="ISME Commun">
        <title>Automated analysis of genomic sequences facilitates high-throughput and comprehensive description of bacteria.</title>
        <authorList>
            <person name="Hitch T.C.A."/>
        </authorList>
    </citation>
    <scope>NUCLEOTIDE SEQUENCE [LARGE SCALE GENOMIC DNA]</scope>
    <source>
        <strain evidence="1 2">Sanger_31</strain>
    </source>
</reference>
<evidence type="ECO:0000313" key="2">
    <source>
        <dbReference type="Proteomes" id="UP001208131"/>
    </source>
</evidence>
<accession>A0AAE3IDX1</accession>
<dbReference type="EMBL" id="JAOQJZ010000001">
    <property type="protein sequence ID" value="MCU6704438.1"/>
    <property type="molecule type" value="Genomic_DNA"/>
</dbReference>
<dbReference type="SUPFAM" id="SSF116734">
    <property type="entry name" value="DNA methylase specificity domain"/>
    <property type="match status" value="1"/>
</dbReference>
<protein>
    <submittedName>
        <fullName evidence="1">Uncharacterized protein</fullName>
    </submittedName>
</protein>
<sequence>MIKQATINSSTFSISGQCRCDAKYGIFVSQDSWNAFQYNGQLQALSDLLIPLPISKVSKGELNDDYYLINISDQTPGEGIINENNVAVADVLNSDKTILSDCDILVSKLGMTRGYIYLKPESKMPLIGSSEFIPYKLRDNAHVR</sequence>
<organism evidence="1 2">
    <name type="scientific">Hominimerdicola aceti</name>
    <dbReference type="NCBI Taxonomy" id="2981726"/>
    <lineage>
        <taxon>Bacteria</taxon>
        <taxon>Bacillati</taxon>
        <taxon>Bacillota</taxon>
        <taxon>Clostridia</taxon>
        <taxon>Eubacteriales</taxon>
        <taxon>Oscillospiraceae</taxon>
        <taxon>Hominimerdicola</taxon>
    </lineage>
</organism>